<accession>A0ABS1I996</accession>
<protein>
    <submittedName>
        <fullName evidence="10">Glycosyltransferase</fullName>
    </submittedName>
</protein>
<evidence type="ECO:0000256" key="6">
    <source>
        <dbReference type="ARBA" id="ARBA00022989"/>
    </source>
</evidence>
<evidence type="ECO:0000256" key="4">
    <source>
        <dbReference type="ARBA" id="ARBA00022692"/>
    </source>
</evidence>
<dbReference type="RefSeq" id="WP_211112031.1">
    <property type="nucleotide sequence ID" value="NZ_JAEPIV010000067.1"/>
</dbReference>
<feature type="transmembrane region" description="Helical" evidence="8">
    <location>
        <begin position="239"/>
        <end position="262"/>
    </location>
</feature>
<evidence type="ECO:0000256" key="3">
    <source>
        <dbReference type="ARBA" id="ARBA00022679"/>
    </source>
</evidence>
<dbReference type="Pfam" id="PF00535">
    <property type="entry name" value="Glycos_transf_2"/>
    <property type="match status" value="1"/>
</dbReference>
<name>A0ABS1I996_9PROT</name>
<sequence length="341" mass="37189">MSMSETHRLRAERRVAVITPVLDDWRCLHSLVAAVDALAPRIGRVSVFAIDDGSIEPAHRGGLAPVSRHLERLTIVHLACNLGHQRAIAVGLAHVAALGGFDLVIVADSDGEDRPEEFLRLIAQHERQPEAVVVAQRHKRSEGYVFRRCYSTYKGLFRLLTGKVIDFGNFCLIPAGQLDRFLHMAELWNHLAATIVRSRVAIVKVPTVRGERYEGRSRMNLVSLVTHGLSAISVFSDFLFVRLLLFCGMAAGGAGALGLAALVVRMTTDLAVPGWTTTVTGIAAVILFQVITLLGVATFMMLANRSAAPVVPARQALHYVRKTMVIESPCQTAPLPIAVRN</sequence>
<evidence type="ECO:0000256" key="5">
    <source>
        <dbReference type="ARBA" id="ARBA00022985"/>
    </source>
</evidence>
<evidence type="ECO:0000259" key="9">
    <source>
        <dbReference type="Pfam" id="PF00535"/>
    </source>
</evidence>
<keyword evidence="4 8" id="KW-0812">Transmembrane</keyword>
<dbReference type="PANTHER" id="PTHR48090:SF3">
    <property type="entry name" value="UNDECAPRENYL-PHOSPHATE 4-DEOXY-4-FORMAMIDO-L-ARABINOSE TRANSFERASE"/>
    <property type="match status" value="1"/>
</dbReference>
<evidence type="ECO:0000256" key="1">
    <source>
        <dbReference type="ARBA" id="ARBA00022475"/>
    </source>
</evidence>
<keyword evidence="5" id="KW-0448">Lipopolysaccharide biosynthesis</keyword>
<dbReference type="Proteomes" id="UP000654452">
    <property type="component" value="Unassembled WGS sequence"/>
</dbReference>
<feature type="domain" description="Glycosyltransferase 2-like" evidence="9">
    <location>
        <begin position="26"/>
        <end position="152"/>
    </location>
</feature>
<organism evidence="10 11">
    <name type="scientific">Azospirillum aestuarii</name>
    <dbReference type="NCBI Taxonomy" id="2802052"/>
    <lineage>
        <taxon>Bacteria</taxon>
        <taxon>Pseudomonadati</taxon>
        <taxon>Pseudomonadota</taxon>
        <taxon>Alphaproteobacteria</taxon>
        <taxon>Rhodospirillales</taxon>
        <taxon>Azospirillaceae</taxon>
        <taxon>Azospirillum</taxon>
    </lineage>
</organism>
<evidence type="ECO:0000256" key="2">
    <source>
        <dbReference type="ARBA" id="ARBA00022676"/>
    </source>
</evidence>
<comment type="caution">
    <text evidence="10">The sequence shown here is derived from an EMBL/GenBank/DDBJ whole genome shotgun (WGS) entry which is preliminary data.</text>
</comment>
<keyword evidence="2" id="KW-0328">Glycosyltransferase</keyword>
<proteinExistence type="predicted"/>
<dbReference type="InterPro" id="IPR001173">
    <property type="entry name" value="Glyco_trans_2-like"/>
</dbReference>
<gene>
    <name evidence="10" type="ORF">JJL56_32325</name>
</gene>
<keyword evidence="7 8" id="KW-0472">Membrane</keyword>
<dbReference type="PANTHER" id="PTHR48090">
    <property type="entry name" value="UNDECAPRENYL-PHOSPHATE 4-DEOXY-4-FORMAMIDO-L-ARABINOSE TRANSFERASE-RELATED"/>
    <property type="match status" value="1"/>
</dbReference>
<dbReference type="EMBL" id="JAEPIV010000067">
    <property type="protein sequence ID" value="MBK4723529.1"/>
    <property type="molecule type" value="Genomic_DNA"/>
</dbReference>
<keyword evidence="3" id="KW-0808">Transferase</keyword>
<keyword evidence="1" id="KW-1003">Cell membrane</keyword>
<keyword evidence="6 8" id="KW-1133">Transmembrane helix</keyword>
<keyword evidence="11" id="KW-1185">Reference proteome</keyword>
<evidence type="ECO:0000256" key="8">
    <source>
        <dbReference type="SAM" id="Phobius"/>
    </source>
</evidence>
<reference evidence="10 11" key="1">
    <citation type="submission" date="2021-01" db="EMBL/GenBank/DDBJ databases">
        <title>Azospirillum sp. YIM DDC1 draft genome.</title>
        <authorList>
            <person name="Wang Y.-X."/>
        </authorList>
    </citation>
    <scope>NUCLEOTIDE SEQUENCE [LARGE SCALE GENOMIC DNA]</scope>
    <source>
        <strain evidence="10 11">YIM DDC1</strain>
    </source>
</reference>
<evidence type="ECO:0000256" key="7">
    <source>
        <dbReference type="ARBA" id="ARBA00023136"/>
    </source>
</evidence>
<evidence type="ECO:0000313" key="11">
    <source>
        <dbReference type="Proteomes" id="UP000654452"/>
    </source>
</evidence>
<dbReference type="InterPro" id="IPR050256">
    <property type="entry name" value="Glycosyltransferase_2"/>
</dbReference>
<dbReference type="InterPro" id="IPR029044">
    <property type="entry name" value="Nucleotide-diphossugar_trans"/>
</dbReference>
<feature type="transmembrane region" description="Helical" evidence="8">
    <location>
        <begin position="282"/>
        <end position="303"/>
    </location>
</feature>
<evidence type="ECO:0000313" key="10">
    <source>
        <dbReference type="EMBL" id="MBK4723529.1"/>
    </source>
</evidence>
<dbReference type="SUPFAM" id="SSF53448">
    <property type="entry name" value="Nucleotide-diphospho-sugar transferases"/>
    <property type="match status" value="1"/>
</dbReference>
<dbReference type="Gene3D" id="3.90.550.10">
    <property type="entry name" value="Spore Coat Polysaccharide Biosynthesis Protein SpsA, Chain A"/>
    <property type="match status" value="1"/>
</dbReference>